<reference evidence="3" key="2">
    <citation type="submission" date="2020-03" db="EMBL/GenBank/DDBJ databases">
        <authorList>
            <person name="Fu F.-F."/>
            <person name="Chen J."/>
        </authorList>
    </citation>
    <scope>NUCLEOTIDE SEQUENCE</scope>
    <source>
        <strain evidence="3">Lc1</strain>
    </source>
</reference>
<evidence type="ECO:0000259" key="2">
    <source>
        <dbReference type="Pfam" id="PF12898"/>
    </source>
</evidence>
<feature type="compositionally biased region" description="Acidic residues" evidence="1">
    <location>
        <begin position="370"/>
        <end position="380"/>
    </location>
</feature>
<proteinExistence type="predicted"/>
<feature type="compositionally biased region" description="Low complexity" evidence="1">
    <location>
        <begin position="352"/>
        <end position="369"/>
    </location>
</feature>
<dbReference type="AlphaFoldDB" id="A0A8H4C9F6"/>
<evidence type="ECO:0000256" key="1">
    <source>
        <dbReference type="SAM" id="MobiDB-lite"/>
    </source>
</evidence>
<dbReference type="GeneID" id="69009363"/>
<evidence type="ECO:0000313" key="3">
    <source>
        <dbReference type="EMBL" id="KAF3799497.1"/>
    </source>
</evidence>
<dbReference type="Pfam" id="PF12898">
    <property type="entry name" value="Stc1"/>
    <property type="match status" value="1"/>
</dbReference>
<name>A0A8H4C9F6_COLGL</name>
<feature type="region of interest" description="Disordered" evidence="1">
    <location>
        <begin position="269"/>
        <end position="380"/>
    </location>
</feature>
<gene>
    <name evidence="3" type="ORF">GCG54_00002199</name>
</gene>
<feature type="compositionally biased region" description="Polar residues" evidence="1">
    <location>
        <begin position="293"/>
        <end position="322"/>
    </location>
</feature>
<protein>
    <recommendedName>
        <fullName evidence="2">Stc1 domain-containing protein</fullName>
    </recommendedName>
</protein>
<organism evidence="3 4">
    <name type="scientific">Colletotrichum gloeosporioides</name>
    <name type="common">Anthracnose fungus</name>
    <name type="synonym">Glomerella cingulata</name>
    <dbReference type="NCBI Taxonomy" id="474922"/>
    <lineage>
        <taxon>Eukaryota</taxon>
        <taxon>Fungi</taxon>
        <taxon>Dikarya</taxon>
        <taxon>Ascomycota</taxon>
        <taxon>Pezizomycotina</taxon>
        <taxon>Sordariomycetes</taxon>
        <taxon>Hypocreomycetidae</taxon>
        <taxon>Glomerellales</taxon>
        <taxon>Glomerellaceae</taxon>
        <taxon>Colletotrichum</taxon>
        <taxon>Colletotrichum gloeosporioides species complex</taxon>
    </lineage>
</organism>
<feature type="region of interest" description="Disordered" evidence="1">
    <location>
        <begin position="1"/>
        <end position="30"/>
    </location>
</feature>
<feature type="compositionally biased region" description="Polar residues" evidence="1">
    <location>
        <begin position="274"/>
        <end position="285"/>
    </location>
</feature>
<reference evidence="3" key="1">
    <citation type="journal article" date="2020" name="Phytopathology">
        <title>Genome sequence and comparative analysis of Colletotrichum gloeosporioides isolated from Liriodendron leaves.</title>
        <authorList>
            <person name="Fu F.F."/>
            <person name="Hao Z."/>
            <person name="Wang P."/>
            <person name="Lu Y."/>
            <person name="Xue L.J."/>
            <person name="Wei G."/>
            <person name="Tian Y."/>
            <person name="Baishi H."/>
            <person name="Xu H."/>
            <person name="Shi J."/>
            <person name="Cheng T."/>
            <person name="Wang G."/>
            <person name="Yi Y."/>
            <person name="Chen J."/>
        </authorList>
    </citation>
    <scope>NUCLEOTIDE SEQUENCE</scope>
    <source>
        <strain evidence="3">Lc1</strain>
    </source>
</reference>
<accession>A0A8H4C9F6</accession>
<dbReference type="InterPro" id="IPR024630">
    <property type="entry name" value="Stc1"/>
</dbReference>
<evidence type="ECO:0000313" key="4">
    <source>
        <dbReference type="Proteomes" id="UP000613401"/>
    </source>
</evidence>
<dbReference type="RefSeq" id="XP_045258657.1">
    <property type="nucleotide sequence ID" value="XM_045402295.1"/>
</dbReference>
<dbReference type="Proteomes" id="UP000613401">
    <property type="component" value="Unassembled WGS sequence"/>
</dbReference>
<dbReference type="EMBL" id="WVTB01000084">
    <property type="protein sequence ID" value="KAF3799497.1"/>
    <property type="molecule type" value="Genomic_DNA"/>
</dbReference>
<feature type="compositionally biased region" description="Basic and acidic residues" evidence="1">
    <location>
        <begin position="336"/>
        <end position="351"/>
    </location>
</feature>
<sequence>MSSYTLPEELRRVRQPGQSRPGNSAKKMPESFRCDLGGEWRPWGAFSKRQQKLVTDRLSRGANINAANTGMICRQHSGEPVKEIQCEGPCNKIRILDDFSKNNRTNGINICKHCQHWTNTQEPGYAPWAAPEQTLDPAEKLDDFEGRLPTEPSEIFNFHHDDQPLAPITGTDGVTALNGYPISAASSSVTPDYRPVARGTDTASVTSSVRGAESVVSADTNRSRLEELDNGMAALWFKNAQEAQQKQKPQPQLQPQSAAVTFNAWDSAGRQHAVNKTPTIRSGGSSVMGAAANAQTTRQVAPRNNAQANNVFRGQSRPQTMGGQPKRSGFGSAPDRQGDRKQLSSKEHQDMQRTLPQQQQQQRIIQGPYQDEDDEDETSD</sequence>
<comment type="caution">
    <text evidence="3">The sequence shown here is derived from an EMBL/GenBank/DDBJ whole genome shotgun (WGS) entry which is preliminary data.</text>
</comment>
<feature type="domain" description="Stc1" evidence="2">
    <location>
        <begin position="33"/>
        <end position="116"/>
    </location>
</feature>
<keyword evidence="4" id="KW-1185">Reference proteome</keyword>